<dbReference type="KEGG" id="sbk:SHEWBE_0972"/>
<dbReference type="EMBL" id="LS483452">
    <property type="protein sequence ID" value="SQH74941.1"/>
    <property type="molecule type" value="Genomic_DNA"/>
</dbReference>
<evidence type="ECO:0000313" key="2">
    <source>
        <dbReference type="Proteomes" id="UP000250123"/>
    </source>
</evidence>
<dbReference type="AlphaFoldDB" id="A0A330LYF5"/>
<protein>
    <submittedName>
        <fullName evidence="1">Uncharacterized protein</fullName>
    </submittedName>
</protein>
<dbReference type="Proteomes" id="UP000250123">
    <property type="component" value="Chromosome SHEWBE"/>
</dbReference>
<name>A0A330LYF5_9GAMM</name>
<sequence length="50" mass="5557">MKVKPSITLPNTKSQQQKMQIAFIYKAIKLVEVSAHTSPEVLDNSKGTIN</sequence>
<proteinExistence type="predicted"/>
<evidence type="ECO:0000313" key="1">
    <source>
        <dbReference type="EMBL" id="SQH74941.1"/>
    </source>
</evidence>
<gene>
    <name evidence="1" type="ORF">SHEWBE_0972</name>
</gene>
<accession>A0A330LYF5</accession>
<organism evidence="1 2">
    <name type="scientific">Shewanella benthica</name>
    <dbReference type="NCBI Taxonomy" id="43661"/>
    <lineage>
        <taxon>Bacteria</taxon>
        <taxon>Pseudomonadati</taxon>
        <taxon>Pseudomonadota</taxon>
        <taxon>Gammaproteobacteria</taxon>
        <taxon>Alteromonadales</taxon>
        <taxon>Shewanellaceae</taxon>
        <taxon>Shewanella</taxon>
    </lineage>
</organism>
<reference evidence="2" key="1">
    <citation type="submission" date="2018-06" db="EMBL/GenBank/DDBJ databases">
        <authorList>
            <person name="Cea G.-C."/>
            <person name="William W."/>
        </authorList>
    </citation>
    <scope>NUCLEOTIDE SEQUENCE [LARGE SCALE GENOMIC DNA]</scope>
    <source>
        <strain evidence="2">DB21MT-2</strain>
    </source>
</reference>